<accession>A0AAI9TM19</accession>
<sequence>MGILKTFARDASAGDKDFIVMVVCWMVEVGRARSARLVILLPLQLRRIYASMSFGNDNYFYYEMVGFQYIQDRNFYVR</sequence>
<evidence type="ECO:0000313" key="2">
    <source>
        <dbReference type="Proteomes" id="UP001227192"/>
    </source>
</evidence>
<protein>
    <submittedName>
        <fullName evidence="1">Uncharacterized protein</fullName>
    </submittedName>
</protein>
<gene>
    <name evidence="1" type="ORF">VN97_g3962</name>
</gene>
<keyword evidence="2" id="KW-1185">Reference proteome</keyword>
<reference evidence="1" key="2">
    <citation type="journal article" date="2016" name="Fungal Biol.">
        <title>Ochratoxin A production by Penicillium thymicola.</title>
        <authorList>
            <person name="Nguyen H.D.T."/>
            <person name="McMullin D.R."/>
            <person name="Ponomareva E."/>
            <person name="Riley R."/>
            <person name="Pomraning K.R."/>
            <person name="Baker S.E."/>
            <person name="Seifert K.A."/>
        </authorList>
    </citation>
    <scope>NUCLEOTIDE SEQUENCE</scope>
    <source>
        <strain evidence="1">DAOM 180753</strain>
    </source>
</reference>
<dbReference type="Proteomes" id="UP001227192">
    <property type="component" value="Unassembled WGS sequence"/>
</dbReference>
<evidence type="ECO:0000313" key="1">
    <source>
        <dbReference type="EMBL" id="KAJ9489320.1"/>
    </source>
</evidence>
<organism evidence="1 2">
    <name type="scientific">Penicillium thymicola</name>
    <dbReference type="NCBI Taxonomy" id="293382"/>
    <lineage>
        <taxon>Eukaryota</taxon>
        <taxon>Fungi</taxon>
        <taxon>Dikarya</taxon>
        <taxon>Ascomycota</taxon>
        <taxon>Pezizomycotina</taxon>
        <taxon>Eurotiomycetes</taxon>
        <taxon>Eurotiomycetidae</taxon>
        <taxon>Eurotiales</taxon>
        <taxon>Aspergillaceae</taxon>
        <taxon>Penicillium</taxon>
    </lineage>
</organism>
<proteinExistence type="predicted"/>
<reference evidence="1" key="1">
    <citation type="submission" date="2015-06" db="EMBL/GenBank/DDBJ databases">
        <authorList>
            <person name="Nguyen H."/>
        </authorList>
    </citation>
    <scope>NUCLEOTIDE SEQUENCE</scope>
    <source>
        <strain evidence="1">DAOM 180753</strain>
    </source>
</reference>
<comment type="caution">
    <text evidence="1">The sequence shown here is derived from an EMBL/GenBank/DDBJ whole genome shotgun (WGS) entry which is preliminary data.</text>
</comment>
<name>A0AAI9TM19_PENTH</name>
<dbReference type="AlphaFoldDB" id="A0AAI9TM19"/>
<dbReference type="EMBL" id="LACB01000088">
    <property type="protein sequence ID" value="KAJ9489320.1"/>
    <property type="molecule type" value="Genomic_DNA"/>
</dbReference>